<gene>
    <name evidence="1" type="ORF">ANE_LOCUS8850</name>
</gene>
<protein>
    <submittedName>
        <fullName evidence="1">Uncharacterized protein</fullName>
    </submittedName>
</protein>
<accession>A0A565BB66</accession>
<keyword evidence="2" id="KW-1185">Reference proteome</keyword>
<dbReference type="EMBL" id="CABITT030000003">
    <property type="protein sequence ID" value="VVA98405.1"/>
    <property type="molecule type" value="Genomic_DNA"/>
</dbReference>
<reference evidence="1" key="1">
    <citation type="submission" date="2019-07" db="EMBL/GenBank/DDBJ databases">
        <authorList>
            <person name="Dittberner H."/>
        </authorList>
    </citation>
    <scope>NUCLEOTIDE SEQUENCE [LARGE SCALE GENOMIC DNA]</scope>
</reference>
<organism evidence="1 2">
    <name type="scientific">Arabis nemorensis</name>
    <dbReference type="NCBI Taxonomy" id="586526"/>
    <lineage>
        <taxon>Eukaryota</taxon>
        <taxon>Viridiplantae</taxon>
        <taxon>Streptophyta</taxon>
        <taxon>Embryophyta</taxon>
        <taxon>Tracheophyta</taxon>
        <taxon>Spermatophyta</taxon>
        <taxon>Magnoliopsida</taxon>
        <taxon>eudicotyledons</taxon>
        <taxon>Gunneridae</taxon>
        <taxon>Pentapetalae</taxon>
        <taxon>rosids</taxon>
        <taxon>malvids</taxon>
        <taxon>Brassicales</taxon>
        <taxon>Brassicaceae</taxon>
        <taxon>Arabideae</taxon>
        <taxon>Arabis</taxon>
    </lineage>
</organism>
<dbReference type="AlphaFoldDB" id="A0A565BB66"/>
<sequence>MDRRVKISDLWCHSLCTAIEDANAMGVCTISTGIFNDYSDRQFHRFRLTRFFPADSGSNISRSQTGYISNSVPRMALSTSYLIYSVQYIRGIDQSYYGLRVNQTQDISDLRCHSPCTLFKDMNAEEVWSLWESCWSFLPCSNNINRGFIDDCKFLRFSNLSLVMPLSRDMNAMDVWSLWDSDMSFFGCGEAPFGDAMQLGTNNYQKEML</sequence>
<evidence type="ECO:0000313" key="2">
    <source>
        <dbReference type="Proteomes" id="UP000489600"/>
    </source>
</evidence>
<comment type="caution">
    <text evidence="1">The sequence shown here is derived from an EMBL/GenBank/DDBJ whole genome shotgun (WGS) entry which is preliminary data.</text>
</comment>
<evidence type="ECO:0000313" key="1">
    <source>
        <dbReference type="EMBL" id="VVA98405.1"/>
    </source>
</evidence>
<name>A0A565BB66_9BRAS</name>
<dbReference type="Proteomes" id="UP000489600">
    <property type="component" value="Unassembled WGS sequence"/>
</dbReference>
<proteinExistence type="predicted"/>